<gene>
    <name evidence="2" type="ORF">C1H46_008191</name>
</gene>
<name>A0A540N4Z4_MALBA</name>
<dbReference type="InterPro" id="IPR019341">
    <property type="entry name" value="Alpha/Gamma-adaptin-bd_p34"/>
</dbReference>
<feature type="compositionally biased region" description="Acidic residues" evidence="1">
    <location>
        <begin position="445"/>
        <end position="461"/>
    </location>
</feature>
<dbReference type="PANTHER" id="PTHR14659:SF1">
    <property type="entry name" value="ALPHA- AND GAMMA-ADAPTIN-BINDING PROTEIN P34"/>
    <property type="match status" value="1"/>
</dbReference>
<dbReference type="GO" id="GO:0003924">
    <property type="term" value="F:GTPase activity"/>
    <property type="evidence" value="ECO:0007669"/>
    <property type="project" value="InterPro"/>
</dbReference>
<feature type="compositionally biased region" description="Acidic residues" evidence="1">
    <location>
        <begin position="337"/>
        <end position="355"/>
    </location>
</feature>
<reference evidence="2 3" key="1">
    <citation type="journal article" date="2019" name="G3 (Bethesda)">
        <title>Sequencing of a Wild Apple (Malus baccata) Genome Unravels the Differences Between Cultivated and Wild Apple Species Regarding Disease Resistance and Cold Tolerance.</title>
        <authorList>
            <person name="Chen X."/>
        </authorList>
    </citation>
    <scope>NUCLEOTIDE SEQUENCE [LARGE SCALE GENOMIC DNA]</scope>
    <source>
        <strain evidence="3">cv. Shandingzi</strain>
        <tissue evidence="2">Leaves</tissue>
    </source>
</reference>
<dbReference type="InterPro" id="IPR001806">
    <property type="entry name" value="Small_GTPase"/>
</dbReference>
<dbReference type="SUPFAM" id="SSF52540">
    <property type="entry name" value="P-loop containing nucleoside triphosphate hydrolases"/>
    <property type="match status" value="1"/>
</dbReference>
<dbReference type="EMBL" id="VIEB01000109">
    <property type="protein sequence ID" value="TQE06126.1"/>
    <property type="molecule type" value="Genomic_DNA"/>
</dbReference>
<dbReference type="Gene3D" id="3.40.50.11960">
    <property type="match status" value="1"/>
</dbReference>
<sequence>MEAQAKEGDSLEKRPGIFFLGLLGLDFDDASDSSSSSSQLVVNGWNISTKYYTADVSVWMAHLHDEFSIETLPMYDQLAALILVFDTTELASLSALQKWVSRTDLQKFDILVCVGNKVDLVPGHPVHAEYRRQLQKLGDPFADDGPAFTVYGISEAEGSSLLGNDEPPGEARHTCLEWCTEHNIEFVEACASNADFDKCLSVDGDSQGIERIFGALSAHMWPGMILKSGDKIAEPSLPERGEDLSDEESDYEFEYEVLSAGSADPFDDTEEWVSANGFAGPSDMRGLAAQSSLVLKCKEENGTSCGKQEPHASTSTAALDDGINKGGVSNAEKPDQDTELDQAQEPDEGSNVEFEDLEQLMSEIGNMRDSLRLMPDFQRRDMAAKLAMKMATMFGGGSDDEVESIGESLGVVSGKEELHASTSTAALDDGINKGGVSNAEKPDQDTELDQAQEPDEGSNVEFEDLEQLMSEIGNMRDSLRLMPDFQRRDMAAKLAMKMATMFGGGSDDEVESIGE</sequence>
<dbReference type="CDD" id="cd00882">
    <property type="entry name" value="Ras_like_GTPase"/>
    <property type="match status" value="1"/>
</dbReference>
<evidence type="ECO:0000313" key="3">
    <source>
        <dbReference type="Proteomes" id="UP000315295"/>
    </source>
</evidence>
<accession>A0A540N4Z4</accession>
<organism evidence="2 3">
    <name type="scientific">Malus baccata</name>
    <name type="common">Siberian crab apple</name>
    <name type="synonym">Pyrus baccata</name>
    <dbReference type="NCBI Taxonomy" id="106549"/>
    <lineage>
        <taxon>Eukaryota</taxon>
        <taxon>Viridiplantae</taxon>
        <taxon>Streptophyta</taxon>
        <taxon>Embryophyta</taxon>
        <taxon>Tracheophyta</taxon>
        <taxon>Spermatophyta</taxon>
        <taxon>Magnoliopsida</taxon>
        <taxon>eudicotyledons</taxon>
        <taxon>Gunneridae</taxon>
        <taxon>Pentapetalae</taxon>
        <taxon>rosids</taxon>
        <taxon>fabids</taxon>
        <taxon>Rosales</taxon>
        <taxon>Rosaceae</taxon>
        <taxon>Amygdaloideae</taxon>
        <taxon>Maleae</taxon>
        <taxon>Malus</taxon>
    </lineage>
</organism>
<feature type="compositionally biased region" description="Polar residues" evidence="1">
    <location>
        <begin position="302"/>
        <end position="317"/>
    </location>
</feature>
<protein>
    <recommendedName>
        <fullName evidence="4">Alpha/gamma-adaptin-binding protein p34</fullName>
    </recommendedName>
</protein>
<dbReference type="Pfam" id="PF00071">
    <property type="entry name" value="Ras"/>
    <property type="match status" value="1"/>
</dbReference>
<dbReference type="Proteomes" id="UP000315295">
    <property type="component" value="Unassembled WGS sequence"/>
</dbReference>
<dbReference type="InterPro" id="IPR027417">
    <property type="entry name" value="P-loop_NTPase"/>
</dbReference>
<evidence type="ECO:0000313" key="2">
    <source>
        <dbReference type="EMBL" id="TQE06126.1"/>
    </source>
</evidence>
<evidence type="ECO:0000256" key="1">
    <source>
        <dbReference type="SAM" id="MobiDB-lite"/>
    </source>
</evidence>
<feature type="region of interest" description="Disordered" evidence="1">
    <location>
        <begin position="302"/>
        <end position="355"/>
    </location>
</feature>
<dbReference type="GO" id="GO:0005525">
    <property type="term" value="F:GTP binding"/>
    <property type="evidence" value="ECO:0007669"/>
    <property type="project" value="InterPro"/>
</dbReference>
<dbReference type="STRING" id="106549.A0A540N4Z4"/>
<evidence type="ECO:0008006" key="4">
    <source>
        <dbReference type="Google" id="ProtNLM"/>
    </source>
</evidence>
<feature type="region of interest" description="Disordered" evidence="1">
    <location>
        <begin position="420"/>
        <end position="461"/>
    </location>
</feature>
<dbReference type="AlphaFoldDB" id="A0A540N4Z4"/>
<dbReference type="Pfam" id="PF10199">
    <property type="entry name" value="Adaptin_binding"/>
    <property type="match status" value="2"/>
</dbReference>
<dbReference type="PANTHER" id="PTHR14659">
    <property type="entry name" value="ALPHA- AND GAMMA-ADAPTIN-BINDING PROTEIN P34"/>
    <property type="match status" value="1"/>
</dbReference>
<comment type="caution">
    <text evidence="2">The sequence shown here is derived from an EMBL/GenBank/DDBJ whole genome shotgun (WGS) entry which is preliminary data.</text>
</comment>
<proteinExistence type="predicted"/>
<keyword evidence="3" id="KW-1185">Reference proteome</keyword>